<gene>
    <name evidence="7" type="primary">iolD</name>
    <name evidence="7" type="ORF">H0A36_19100</name>
</gene>
<dbReference type="PANTHER" id="PTHR18968:SF9">
    <property type="entry name" value="3D-(3,5_4)-TRIHYDROXYCYCLOHEXANE-1,2-DIONE HYDROLASE"/>
    <property type="match status" value="1"/>
</dbReference>
<dbReference type="PROSITE" id="PS00187">
    <property type="entry name" value="TPP_ENZYMES"/>
    <property type="match status" value="1"/>
</dbReference>
<dbReference type="InterPro" id="IPR000399">
    <property type="entry name" value="TPP-bd_CS"/>
</dbReference>
<dbReference type="GO" id="GO:0009097">
    <property type="term" value="P:isoleucine biosynthetic process"/>
    <property type="evidence" value="ECO:0007669"/>
    <property type="project" value="TreeGrafter"/>
</dbReference>
<dbReference type="InterPro" id="IPR029035">
    <property type="entry name" value="DHS-like_NAD/FAD-binding_dom"/>
</dbReference>
<evidence type="ECO:0000256" key="1">
    <source>
        <dbReference type="ARBA" id="ARBA00007812"/>
    </source>
</evidence>
<dbReference type="InterPro" id="IPR029061">
    <property type="entry name" value="THDP-binding"/>
</dbReference>
<dbReference type="EMBL" id="JACCKB010000035">
    <property type="protein sequence ID" value="NYZ68128.1"/>
    <property type="molecule type" value="Genomic_DNA"/>
</dbReference>
<comment type="similarity">
    <text evidence="1 3">Belongs to the TPP enzyme family.</text>
</comment>
<dbReference type="Pfam" id="PF02775">
    <property type="entry name" value="TPP_enzyme_C"/>
    <property type="match status" value="1"/>
</dbReference>
<feature type="domain" description="Thiamine pyrophosphate enzyme N-terminal TPP-binding" evidence="6">
    <location>
        <begin position="46"/>
        <end position="130"/>
    </location>
</feature>
<evidence type="ECO:0000259" key="5">
    <source>
        <dbReference type="Pfam" id="PF02775"/>
    </source>
</evidence>
<dbReference type="InterPro" id="IPR012000">
    <property type="entry name" value="Thiamin_PyroP_enz_cen_dom"/>
</dbReference>
<keyword evidence="7" id="KW-0378">Hydrolase</keyword>
<dbReference type="InterPro" id="IPR030817">
    <property type="entry name" value="Myo_inos_IolD"/>
</dbReference>
<evidence type="ECO:0000256" key="2">
    <source>
        <dbReference type="ARBA" id="ARBA00023052"/>
    </source>
</evidence>
<accession>A0A853IC40</accession>
<evidence type="ECO:0000256" key="3">
    <source>
        <dbReference type="RuleBase" id="RU362132"/>
    </source>
</evidence>
<organism evidence="7 8">
    <name type="scientific">Spartinivicinus marinus</name>
    <dbReference type="NCBI Taxonomy" id="2994442"/>
    <lineage>
        <taxon>Bacteria</taxon>
        <taxon>Pseudomonadati</taxon>
        <taxon>Pseudomonadota</taxon>
        <taxon>Gammaproteobacteria</taxon>
        <taxon>Oceanospirillales</taxon>
        <taxon>Zooshikellaceae</taxon>
        <taxon>Spartinivicinus</taxon>
    </lineage>
</organism>
<feature type="domain" description="Thiamine pyrophosphate enzyme central" evidence="4">
    <location>
        <begin position="221"/>
        <end position="352"/>
    </location>
</feature>
<dbReference type="GO" id="GO:0009099">
    <property type="term" value="P:L-valine biosynthetic process"/>
    <property type="evidence" value="ECO:0007669"/>
    <property type="project" value="TreeGrafter"/>
</dbReference>
<dbReference type="GO" id="GO:0030976">
    <property type="term" value="F:thiamine pyrophosphate binding"/>
    <property type="evidence" value="ECO:0007669"/>
    <property type="project" value="InterPro"/>
</dbReference>
<dbReference type="SUPFAM" id="SSF52467">
    <property type="entry name" value="DHS-like NAD/FAD-binding domain"/>
    <property type="match status" value="1"/>
</dbReference>
<evidence type="ECO:0000259" key="4">
    <source>
        <dbReference type="Pfam" id="PF00205"/>
    </source>
</evidence>
<dbReference type="Proteomes" id="UP000569732">
    <property type="component" value="Unassembled WGS sequence"/>
</dbReference>
<dbReference type="AlphaFoldDB" id="A0A853IC40"/>
<evidence type="ECO:0000313" key="7">
    <source>
        <dbReference type="EMBL" id="NYZ68128.1"/>
    </source>
</evidence>
<dbReference type="NCBIfam" id="TIGR04377">
    <property type="entry name" value="myo_inos_iolD"/>
    <property type="match status" value="1"/>
</dbReference>
<dbReference type="Gene3D" id="3.40.50.970">
    <property type="match status" value="2"/>
</dbReference>
<dbReference type="GO" id="GO:0102481">
    <property type="term" value="F:3D-(3,5/4)-trihydroxycyclohexane-1,2-dione hydrolase activity"/>
    <property type="evidence" value="ECO:0007669"/>
    <property type="project" value="UniProtKB-EC"/>
</dbReference>
<dbReference type="CDD" id="cd02003">
    <property type="entry name" value="TPP_IolD"/>
    <property type="match status" value="1"/>
</dbReference>
<comment type="caution">
    <text evidence="7">The sequence shown here is derived from an EMBL/GenBank/DDBJ whole genome shotgun (WGS) entry which is preliminary data.</text>
</comment>
<dbReference type="GO" id="GO:0000287">
    <property type="term" value="F:magnesium ion binding"/>
    <property type="evidence" value="ECO:0007669"/>
    <property type="project" value="InterPro"/>
</dbReference>
<proteinExistence type="inferred from homology"/>
<dbReference type="EC" id="3.7.1.22" evidence="7"/>
<evidence type="ECO:0000259" key="6">
    <source>
        <dbReference type="Pfam" id="PF02776"/>
    </source>
</evidence>
<dbReference type="Pfam" id="PF00205">
    <property type="entry name" value="TPP_enzyme_M"/>
    <property type="match status" value="1"/>
</dbReference>
<dbReference type="GO" id="GO:0019310">
    <property type="term" value="P:inositol catabolic process"/>
    <property type="evidence" value="ECO:0007669"/>
    <property type="project" value="InterPro"/>
</dbReference>
<dbReference type="CDD" id="cd07035">
    <property type="entry name" value="TPP_PYR_POX_like"/>
    <property type="match status" value="1"/>
</dbReference>
<dbReference type="PANTHER" id="PTHR18968">
    <property type="entry name" value="THIAMINE PYROPHOSPHATE ENZYMES"/>
    <property type="match status" value="1"/>
</dbReference>
<feature type="domain" description="Thiamine pyrophosphate enzyme TPP-binding" evidence="5">
    <location>
        <begin position="422"/>
        <end position="574"/>
    </location>
</feature>
<reference evidence="7 8" key="1">
    <citation type="submission" date="2020-07" db="EMBL/GenBank/DDBJ databases">
        <title>Endozoicomonas sp. nov., isolated from sediment.</title>
        <authorList>
            <person name="Gu T."/>
        </authorList>
    </citation>
    <scope>NUCLEOTIDE SEQUENCE [LARGE SCALE GENOMIC DNA]</scope>
    <source>
        <strain evidence="7 8">SM1973</strain>
    </source>
</reference>
<dbReference type="RefSeq" id="WP_180570146.1">
    <property type="nucleotide sequence ID" value="NZ_JACCKB010000035.1"/>
</dbReference>
<evidence type="ECO:0000313" key="8">
    <source>
        <dbReference type="Proteomes" id="UP000569732"/>
    </source>
</evidence>
<dbReference type="GO" id="GO:0050660">
    <property type="term" value="F:flavin adenine dinucleotide binding"/>
    <property type="evidence" value="ECO:0007669"/>
    <property type="project" value="TreeGrafter"/>
</dbReference>
<dbReference type="InterPro" id="IPR012001">
    <property type="entry name" value="Thiamin_PyroP_enz_TPP-bd_dom"/>
</dbReference>
<dbReference type="InterPro" id="IPR045229">
    <property type="entry name" value="TPP_enz"/>
</dbReference>
<dbReference type="GO" id="GO:0005948">
    <property type="term" value="C:acetolactate synthase complex"/>
    <property type="evidence" value="ECO:0007669"/>
    <property type="project" value="TreeGrafter"/>
</dbReference>
<protein>
    <submittedName>
        <fullName evidence="7">3D-(3,5/4)-trihydroxycyclohexane-1,2-dione acylhydrolase (Decyclizing)</fullName>
        <ecNumber evidence="7">3.7.1.22</ecNumber>
    </submittedName>
</protein>
<dbReference type="GO" id="GO:0003984">
    <property type="term" value="F:acetolactate synthase activity"/>
    <property type="evidence" value="ECO:0007669"/>
    <property type="project" value="TreeGrafter"/>
</dbReference>
<dbReference type="SUPFAM" id="SSF52518">
    <property type="entry name" value="Thiamin diphosphate-binding fold (THDP-binding)"/>
    <property type="match status" value="2"/>
</dbReference>
<dbReference type="Gene3D" id="3.40.50.1220">
    <property type="entry name" value="TPP-binding domain"/>
    <property type="match status" value="1"/>
</dbReference>
<dbReference type="InterPro" id="IPR011766">
    <property type="entry name" value="TPP_enzyme_TPP-bd"/>
</dbReference>
<name>A0A853IC40_9GAMM</name>
<keyword evidence="8" id="KW-1185">Reference proteome</keyword>
<sequence length="620" mass="67032">MNTVRLTMAQALVKYLAAQFVEINGNKLPLFEGVFAIFGHGNVAGLGEALFHAQDQLPTYRAHNEQGMAHAAIAFAKANNRRRMMACTTSIGPGATNMVTAAALAHVNRLPVLLLPGDAFASRLPDPVLQQVENFADPTITANDCFKPVSRYFDRISRPEQIITSLPVAIATLTDPANCGPATLALPQDVQAMSYDYPVSFFEPKVHHILRQPPDQRQLMDVVTAIEKAEKPLIIAGGGVHYSEAIEELTSFTQLFNIPVAETQAGKGALSWDHPNQLGSIGVTGSQAANTTAEQADLIIAIGTRLQDFTTSSRTLVKDHQQLVQINVAQFDAVKHNALPLIADAKVALQQLSQIFLDKKENKKLQINNDWLTTAQANMVAWNKIVDEKTASTGSLLLTDAQVLGAVNRATDTKDIVVCAAGGLPGELHKLWKTADPKGYHVEYGFSCMGYEIAGGLGVKMACPDRDVVVMVGDGSYMMLNSEIATSVMLGKKLIIIVLDNRGFGCINRLQQACGGAPFNNLLADCKTIEAGAPVIDFAAHAQAMGAIAEHVQGITELEAALMRAKQANQTYVISLNTDPVHTTSDGGSWWDVAIPEVSQREEVIEARDKYEKAKKQQPY</sequence>
<dbReference type="Pfam" id="PF02776">
    <property type="entry name" value="TPP_enzyme_N"/>
    <property type="match status" value="1"/>
</dbReference>
<keyword evidence="2 3" id="KW-0786">Thiamine pyrophosphate</keyword>